<protein>
    <submittedName>
        <fullName evidence="3">Metal-dependent hydrolase</fullName>
    </submittedName>
</protein>
<gene>
    <name evidence="3" type="ORF">BST23_02665</name>
</gene>
<dbReference type="STRING" id="81858.BST23_02665"/>
<feature type="transmembrane region" description="Helical" evidence="1">
    <location>
        <begin position="34"/>
        <end position="54"/>
    </location>
</feature>
<keyword evidence="1" id="KW-1133">Transmembrane helix</keyword>
<evidence type="ECO:0000313" key="4">
    <source>
        <dbReference type="Proteomes" id="UP000192772"/>
    </source>
</evidence>
<dbReference type="Proteomes" id="UP000192772">
    <property type="component" value="Unassembled WGS sequence"/>
</dbReference>
<dbReference type="InterPro" id="IPR036691">
    <property type="entry name" value="Endo/exonu/phosph_ase_sf"/>
</dbReference>
<keyword evidence="1" id="KW-0472">Membrane</keyword>
<organism evidence="3 4">
    <name type="scientific">Mycolicibacterium elephantis</name>
    <dbReference type="NCBI Taxonomy" id="81858"/>
    <lineage>
        <taxon>Bacteria</taxon>
        <taxon>Bacillati</taxon>
        <taxon>Actinomycetota</taxon>
        <taxon>Actinomycetes</taxon>
        <taxon>Mycobacteriales</taxon>
        <taxon>Mycobacteriaceae</taxon>
        <taxon>Mycolicibacterium</taxon>
    </lineage>
</organism>
<dbReference type="SUPFAM" id="SSF56219">
    <property type="entry name" value="DNase I-like"/>
    <property type="match status" value="1"/>
</dbReference>
<dbReference type="GO" id="GO:0016787">
    <property type="term" value="F:hydrolase activity"/>
    <property type="evidence" value="ECO:0007669"/>
    <property type="project" value="UniProtKB-KW"/>
</dbReference>
<dbReference type="AlphaFoldDB" id="A0A1X0D8S0"/>
<name>A0A1X0D8S0_9MYCO</name>
<feature type="transmembrane region" description="Helical" evidence="1">
    <location>
        <begin position="61"/>
        <end position="82"/>
    </location>
</feature>
<evidence type="ECO:0000313" key="3">
    <source>
        <dbReference type="EMBL" id="ORA68748.1"/>
    </source>
</evidence>
<evidence type="ECO:0000259" key="2">
    <source>
        <dbReference type="Pfam" id="PF03372"/>
    </source>
</evidence>
<evidence type="ECO:0000256" key="1">
    <source>
        <dbReference type="SAM" id="Phobius"/>
    </source>
</evidence>
<dbReference type="Pfam" id="PF03372">
    <property type="entry name" value="Exo_endo_phos"/>
    <property type="match status" value="1"/>
</dbReference>
<dbReference type="RefSeq" id="WP_083042434.1">
    <property type="nucleotide sequence ID" value="NZ_MVHP01000002.1"/>
</dbReference>
<proteinExistence type="predicted"/>
<comment type="caution">
    <text evidence="3">The sequence shown here is derived from an EMBL/GenBank/DDBJ whole genome shotgun (WGS) entry which is preliminary data.</text>
</comment>
<reference evidence="3 4" key="1">
    <citation type="submission" date="2017-02" db="EMBL/GenBank/DDBJ databases">
        <title>The new phylogeny of genus Mycobacterium.</title>
        <authorList>
            <person name="Tortoli E."/>
            <person name="Trovato A."/>
            <person name="Cirillo D.M."/>
        </authorList>
    </citation>
    <scope>NUCLEOTIDE SEQUENCE [LARGE SCALE GENOMIC DNA]</scope>
    <source>
        <strain evidence="3 4">FI-09383</strain>
    </source>
</reference>
<sequence length="313" mass="33027">MGRRLWAALGAGAFAVAAAALVVRFVPIVNQPLAATAAVVPHLMLGAPVALVVFATLRHWLMAVFAVALTAATVAVQAPLFVADAAPGGVTVRVVSANLRYGEADAASVADMARSHADVLAVQELTPDAAQRLKAEGLDQDFPFQALRPREGPAGVGIWSRFPIASSSPVDDFWLGFLTARVRTPGSETTVVTTHLSAPWPEPIDGWRNDIARLKEALDRLAARPGPVIVAGDLNSTTDMREFRSLVSDGYRDAADQAGAGFAPTHPADLGIPPVWAVDHVLTRDCTAISVRTLRIEGSDHRALLVNAVLPQP</sequence>
<dbReference type="OrthoDB" id="2340043at2"/>
<keyword evidence="3" id="KW-0378">Hydrolase</keyword>
<keyword evidence="1" id="KW-0812">Transmembrane</keyword>
<accession>A0A1X0D8S0</accession>
<dbReference type="InterPro" id="IPR005135">
    <property type="entry name" value="Endo/exonuclease/phosphatase"/>
</dbReference>
<dbReference type="EMBL" id="MVHP01000002">
    <property type="protein sequence ID" value="ORA68748.1"/>
    <property type="molecule type" value="Genomic_DNA"/>
</dbReference>
<feature type="domain" description="Endonuclease/exonuclease/phosphatase" evidence="2">
    <location>
        <begin position="96"/>
        <end position="301"/>
    </location>
</feature>
<dbReference type="Gene3D" id="3.60.10.10">
    <property type="entry name" value="Endonuclease/exonuclease/phosphatase"/>
    <property type="match status" value="1"/>
</dbReference>